<dbReference type="KEGG" id="cace:CACET_c14760"/>
<feature type="domain" description="SHOCT-like" evidence="1">
    <location>
        <begin position="8"/>
        <end position="44"/>
    </location>
</feature>
<dbReference type="RefSeq" id="WP_169747284.1">
    <property type="nucleotide sequence ID" value="NZ_CP009687.1"/>
</dbReference>
<sequence length="54" mass="6440">MEWGNKSVVYLLSVHILRQLRDRNLITEEEFREINTENKKSFQIAKNQGIHLIS</sequence>
<evidence type="ECO:0000313" key="3">
    <source>
        <dbReference type="Proteomes" id="UP000035704"/>
    </source>
</evidence>
<dbReference type="EMBL" id="CP009687">
    <property type="protein sequence ID" value="AKL94937.1"/>
    <property type="molecule type" value="Genomic_DNA"/>
</dbReference>
<reference evidence="2 3" key="1">
    <citation type="submission" date="2014-10" db="EMBL/GenBank/DDBJ databases">
        <title>Genome sequence of Clostridium aceticum DSM 1496.</title>
        <authorList>
            <person name="Poehlein A."/>
            <person name="Schiel-Bengelsdorf B."/>
            <person name="Gottschalk G."/>
            <person name="Duerre P."/>
            <person name="Daniel R."/>
        </authorList>
    </citation>
    <scope>NUCLEOTIDE SEQUENCE [LARGE SCALE GENOMIC DNA]</scope>
    <source>
        <strain evidence="2 3">DSM 1496</strain>
    </source>
</reference>
<proteinExistence type="predicted"/>
<dbReference type="Pfam" id="PF20612">
    <property type="entry name" value="SHOCT_2"/>
    <property type="match status" value="1"/>
</dbReference>
<evidence type="ECO:0000313" key="2">
    <source>
        <dbReference type="EMBL" id="AKL94937.1"/>
    </source>
</evidence>
<dbReference type="AlphaFoldDB" id="A0A0G3WAJ7"/>
<organism evidence="2 3">
    <name type="scientific">Clostridium aceticum</name>
    <dbReference type="NCBI Taxonomy" id="84022"/>
    <lineage>
        <taxon>Bacteria</taxon>
        <taxon>Bacillati</taxon>
        <taxon>Bacillota</taxon>
        <taxon>Clostridia</taxon>
        <taxon>Eubacteriales</taxon>
        <taxon>Clostridiaceae</taxon>
        <taxon>Clostridium</taxon>
    </lineage>
</organism>
<keyword evidence="3" id="KW-1185">Reference proteome</keyword>
<evidence type="ECO:0000259" key="1">
    <source>
        <dbReference type="Pfam" id="PF20612"/>
    </source>
</evidence>
<gene>
    <name evidence="2" type="ORF">CACET_c14760</name>
</gene>
<dbReference type="PATRIC" id="fig|84022.6.peg.1472"/>
<accession>A0A0G3WAJ7</accession>
<name>A0A0G3WAJ7_9CLOT</name>
<protein>
    <recommendedName>
        <fullName evidence="1">SHOCT-like domain-containing protein</fullName>
    </recommendedName>
</protein>
<dbReference type="InterPro" id="IPR046749">
    <property type="entry name" value="SHOCT_2"/>
</dbReference>
<dbReference type="Proteomes" id="UP000035704">
    <property type="component" value="Chromosome"/>
</dbReference>